<keyword evidence="6 7" id="KW-0472">Membrane</keyword>
<evidence type="ECO:0000313" key="10">
    <source>
        <dbReference type="Proteomes" id="UP000049455"/>
    </source>
</evidence>
<evidence type="ECO:0000256" key="5">
    <source>
        <dbReference type="ARBA" id="ARBA00022989"/>
    </source>
</evidence>
<evidence type="ECO:0000256" key="1">
    <source>
        <dbReference type="ARBA" id="ARBA00004651"/>
    </source>
</evidence>
<protein>
    <recommendedName>
        <fullName evidence="7">TRAP transporter small permease protein</fullName>
    </recommendedName>
</protein>
<keyword evidence="10" id="KW-1185">Reference proteome</keyword>
<evidence type="ECO:0000256" key="6">
    <source>
        <dbReference type="ARBA" id="ARBA00023136"/>
    </source>
</evidence>
<reference evidence="9 10" key="1">
    <citation type="submission" date="2015-09" db="EMBL/GenBank/DDBJ databases">
        <authorList>
            <person name="Jackson K.R."/>
            <person name="Lunt B.L."/>
            <person name="Fisher J.N.B."/>
            <person name="Gardner A.V."/>
            <person name="Bailey M.E."/>
            <person name="Deus L.M."/>
            <person name="Earl A.S."/>
            <person name="Gibby P.D."/>
            <person name="Hartmann K.A."/>
            <person name="Liu J.E."/>
            <person name="Manci A.M."/>
            <person name="Nielsen D.A."/>
            <person name="Solomon M.B."/>
            <person name="Breakwell D.P."/>
            <person name="Burnett S.H."/>
            <person name="Grose J.H."/>
        </authorList>
    </citation>
    <scope>NUCLEOTIDE SEQUENCE [LARGE SCALE GENOMIC DNA]</scope>
    <source>
        <strain evidence="9 10">CECT 7799</strain>
    </source>
</reference>
<dbReference type="AlphaFoldDB" id="A0A0M7BF77"/>
<evidence type="ECO:0000256" key="3">
    <source>
        <dbReference type="ARBA" id="ARBA00022475"/>
    </source>
</evidence>
<feature type="transmembrane region" description="Helical" evidence="7">
    <location>
        <begin position="232"/>
        <end position="254"/>
    </location>
</feature>
<accession>A0A0M7BF77</accession>
<feature type="transmembrane region" description="Helical" evidence="7">
    <location>
        <begin position="193"/>
        <end position="211"/>
    </location>
</feature>
<dbReference type="GO" id="GO:0005886">
    <property type="term" value="C:plasma membrane"/>
    <property type="evidence" value="ECO:0007669"/>
    <property type="project" value="UniProtKB-SubCell"/>
</dbReference>
<dbReference type="Pfam" id="PF04290">
    <property type="entry name" value="DctQ"/>
    <property type="match status" value="1"/>
</dbReference>
<dbReference type="STRING" id="313367.JSE7799_03579"/>
<comment type="subunit">
    <text evidence="7">The complex comprises the extracytoplasmic solute receptor protein and the two transmembrane proteins.</text>
</comment>
<comment type="function">
    <text evidence="7">Part of the tripartite ATP-independent periplasmic (TRAP) transport system.</text>
</comment>
<organism evidence="9 10">
    <name type="scientific">Jannaschia seosinensis</name>
    <dbReference type="NCBI Taxonomy" id="313367"/>
    <lineage>
        <taxon>Bacteria</taxon>
        <taxon>Pseudomonadati</taxon>
        <taxon>Pseudomonadota</taxon>
        <taxon>Alphaproteobacteria</taxon>
        <taxon>Rhodobacterales</taxon>
        <taxon>Roseobacteraceae</taxon>
        <taxon>Jannaschia</taxon>
    </lineage>
</organism>
<evidence type="ECO:0000256" key="4">
    <source>
        <dbReference type="ARBA" id="ARBA00022692"/>
    </source>
</evidence>
<name>A0A0M7BF77_9RHOB</name>
<keyword evidence="7" id="KW-0997">Cell inner membrane</keyword>
<keyword evidence="3" id="KW-1003">Cell membrane</keyword>
<feature type="transmembrane region" description="Helical" evidence="7">
    <location>
        <begin position="96"/>
        <end position="123"/>
    </location>
</feature>
<evidence type="ECO:0000259" key="8">
    <source>
        <dbReference type="Pfam" id="PF04290"/>
    </source>
</evidence>
<feature type="domain" description="Tripartite ATP-independent periplasmic transporters DctQ component" evidence="8">
    <location>
        <begin position="180"/>
        <end position="251"/>
    </location>
</feature>
<sequence>MFCGMILRMGRAASKGFPGEFGMEEDAACTGFFAPAEEGTRACLDAFRDGGPIQWVLGHLFEAPFNLVFALSDPSSWLAWTQDFSEPESKQSLVRLIYYGASAELFFVLFWIFAGITIGGYFSRRFLWSIVRGTESTMNVIGRVAAWAGLLMVLQQVLIVFLQRIFRVSEISIGPFGTTFTRDLSWYSEELKLYNAIIVCLCVAWTFIQGGHVRVDLVYSAVGHRTKRAIDMFGSLFFMVPALVLIWLYGWFYLWGSLISPRLGADMTLDTLLTRSRGVRWNVETIGFSPNGFDAYWMFKVLIALFAVTAMVQAVNFFWRSWLEYREGELSAGRYLDRDVLGDEDAEKTANIH</sequence>
<keyword evidence="2 7" id="KW-0813">Transport</keyword>
<evidence type="ECO:0000313" key="9">
    <source>
        <dbReference type="EMBL" id="CUH40839.1"/>
    </source>
</evidence>
<feature type="transmembrane region" description="Helical" evidence="7">
    <location>
        <begin position="297"/>
        <end position="319"/>
    </location>
</feature>
<comment type="caution">
    <text evidence="7">Lacks conserved residue(s) required for the propagation of feature annotation.</text>
</comment>
<dbReference type="GO" id="GO:0022857">
    <property type="term" value="F:transmembrane transporter activity"/>
    <property type="evidence" value="ECO:0007669"/>
    <property type="project" value="UniProtKB-UniRule"/>
</dbReference>
<feature type="transmembrane region" description="Helical" evidence="7">
    <location>
        <begin position="144"/>
        <end position="166"/>
    </location>
</feature>
<keyword evidence="5 7" id="KW-1133">Transmembrane helix</keyword>
<proteinExistence type="inferred from homology"/>
<evidence type="ECO:0000256" key="2">
    <source>
        <dbReference type="ARBA" id="ARBA00022448"/>
    </source>
</evidence>
<gene>
    <name evidence="9" type="ORF">JSE7799_03579</name>
</gene>
<comment type="subcellular location">
    <subcellularLocation>
        <location evidence="7">Cell inner membrane</location>
        <topology evidence="7">Multi-pass membrane protein</topology>
    </subcellularLocation>
    <subcellularLocation>
        <location evidence="1">Cell membrane</location>
        <topology evidence="1">Multi-pass membrane protein</topology>
    </subcellularLocation>
</comment>
<comment type="similarity">
    <text evidence="7">Belongs to the TRAP transporter small permease family.</text>
</comment>
<dbReference type="InterPro" id="IPR055348">
    <property type="entry name" value="DctQ"/>
</dbReference>
<keyword evidence="4 7" id="KW-0812">Transmembrane</keyword>
<dbReference type="EMBL" id="CYPR01000231">
    <property type="protein sequence ID" value="CUH40839.1"/>
    <property type="molecule type" value="Genomic_DNA"/>
</dbReference>
<dbReference type="Proteomes" id="UP000049455">
    <property type="component" value="Unassembled WGS sequence"/>
</dbReference>
<evidence type="ECO:0000256" key="7">
    <source>
        <dbReference type="RuleBase" id="RU369079"/>
    </source>
</evidence>